<comment type="caution">
    <text evidence="1">The sequence shown here is derived from an EMBL/GenBank/DDBJ whole genome shotgun (WGS) entry which is preliminary data.</text>
</comment>
<protein>
    <submittedName>
        <fullName evidence="1">Uncharacterized protein</fullName>
    </submittedName>
</protein>
<gene>
    <name evidence="1" type="ORF">S01H1_62222</name>
</gene>
<proteinExistence type="predicted"/>
<feature type="non-terminal residue" evidence="1">
    <location>
        <position position="37"/>
    </location>
</feature>
<dbReference type="AlphaFoldDB" id="X0XA55"/>
<reference evidence="1" key="1">
    <citation type="journal article" date="2014" name="Front. Microbiol.">
        <title>High frequency of phylogenetically diverse reductive dehalogenase-homologous genes in deep subseafloor sedimentary metagenomes.</title>
        <authorList>
            <person name="Kawai M."/>
            <person name="Futagami T."/>
            <person name="Toyoda A."/>
            <person name="Takaki Y."/>
            <person name="Nishi S."/>
            <person name="Hori S."/>
            <person name="Arai W."/>
            <person name="Tsubouchi T."/>
            <person name="Morono Y."/>
            <person name="Uchiyama I."/>
            <person name="Ito T."/>
            <person name="Fujiyama A."/>
            <person name="Inagaki F."/>
            <person name="Takami H."/>
        </authorList>
    </citation>
    <scope>NUCLEOTIDE SEQUENCE</scope>
    <source>
        <strain evidence="1">Expedition CK06-06</strain>
    </source>
</reference>
<dbReference type="EMBL" id="BARS01040853">
    <property type="protein sequence ID" value="GAG40069.1"/>
    <property type="molecule type" value="Genomic_DNA"/>
</dbReference>
<evidence type="ECO:0000313" key="1">
    <source>
        <dbReference type="EMBL" id="GAG40069.1"/>
    </source>
</evidence>
<sequence length="37" mass="4032">MLEDEAALEGGAIEFVSYVDDPYDAPRGSFSYDEESG</sequence>
<accession>X0XA55</accession>
<organism evidence="1">
    <name type="scientific">marine sediment metagenome</name>
    <dbReference type="NCBI Taxonomy" id="412755"/>
    <lineage>
        <taxon>unclassified sequences</taxon>
        <taxon>metagenomes</taxon>
        <taxon>ecological metagenomes</taxon>
    </lineage>
</organism>
<name>X0XA55_9ZZZZ</name>